<evidence type="ECO:0000256" key="3">
    <source>
        <dbReference type="ARBA" id="ARBA00022737"/>
    </source>
</evidence>
<feature type="chain" id="PRO_5031237138" description="Albumin domain-containing protein" evidence="5">
    <location>
        <begin position="22"/>
        <end position="409"/>
    </location>
</feature>
<dbReference type="InParanoid" id="A0A6I8SGF5"/>
<organism evidence="7">
    <name type="scientific">Xenopus tropicalis</name>
    <name type="common">Western clawed frog</name>
    <name type="synonym">Silurana tropicalis</name>
    <dbReference type="NCBI Taxonomy" id="8364"/>
    <lineage>
        <taxon>Eukaryota</taxon>
        <taxon>Metazoa</taxon>
        <taxon>Chordata</taxon>
        <taxon>Craniata</taxon>
        <taxon>Vertebrata</taxon>
        <taxon>Euteleostomi</taxon>
        <taxon>Amphibia</taxon>
        <taxon>Batrachia</taxon>
        <taxon>Anura</taxon>
        <taxon>Pipoidea</taxon>
        <taxon>Pipidae</taxon>
        <taxon>Xenopodinae</taxon>
        <taxon>Xenopus</taxon>
        <taxon>Silurana</taxon>
    </lineage>
</organism>
<name>A0A6I8SGF5_XENTR</name>
<dbReference type="SMART" id="SM00103">
    <property type="entry name" value="ALBUMIN"/>
    <property type="match status" value="2"/>
</dbReference>
<evidence type="ECO:0000256" key="5">
    <source>
        <dbReference type="SAM" id="SignalP"/>
    </source>
</evidence>
<reference evidence="7" key="1">
    <citation type="journal article" date="2010" name="Science">
        <title>The genome of the Western clawed frog Xenopus tropicalis.</title>
        <authorList>
            <person name="Hellsten U."/>
            <person name="Harland R.M."/>
            <person name="Gilchrist M.J."/>
            <person name="Hendrix D."/>
            <person name="Jurka J."/>
            <person name="Kapitonov V."/>
            <person name="Ovcharenko I."/>
            <person name="Putnam N.H."/>
            <person name="Shu S."/>
            <person name="Taher L."/>
            <person name="Blitz I.L."/>
            <person name="Blumberg B."/>
            <person name="Dichmann D.S."/>
            <person name="Dubchak I."/>
            <person name="Amaya E."/>
            <person name="Detter J.C."/>
            <person name="Fletcher R."/>
            <person name="Gerhard D.S."/>
            <person name="Goodstein D."/>
            <person name="Graves T."/>
            <person name="Grigoriev I.V."/>
            <person name="Grimwood J."/>
            <person name="Kawashima T."/>
            <person name="Lindquist E."/>
            <person name="Lucas S.M."/>
            <person name="Mead P.E."/>
            <person name="Mitros T."/>
            <person name="Ogino H."/>
            <person name="Ohta Y."/>
            <person name="Poliakov A.V."/>
            <person name="Pollet N."/>
            <person name="Robert J."/>
            <person name="Salamov A."/>
            <person name="Sater A.K."/>
            <person name="Schmutz J."/>
            <person name="Terry A."/>
            <person name="Vize P.D."/>
            <person name="Warren W.C."/>
            <person name="Wells D."/>
            <person name="Wills A."/>
            <person name="Wilson R.K."/>
            <person name="Zimmerman L.B."/>
            <person name="Zorn A.M."/>
            <person name="Grainger R."/>
            <person name="Grammer T."/>
            <person name="Khokha M.K."/>
            <person name="Richardson P.M."/>
            <person name="Rokhsar D.S."/>
        </authorList>
    </citation>
    <scope>NUCLEOTIDE SEQUENCE [LARGE SCALE GENOMIC DNA]</scope>
    <source>
        <strain evidence="7">Nigerian</strain>
    </source>
</reference>
<dbReference type="AlphaFoldDB" id="A0A6I8SGF5"/>
<protein>
    <recommendedName>
        <fullName evidence="6">Albumin domain-containing protein</fullName>
    </recommendedName>
</protein>
<dbReference type="GO" id="GO:0005615">
    <property type="term" value="C:extracellular space"/>
    <property type="evidence" value="ECO:0007669"/>
    <property type="project" value="InterPro"/>
</dbReference>
<evidence type="ECO:0000313" key="7">
    <source>
        <dbReference type="Ensembl" id="ENSXETP00000091499"/>
    </source>
</evidence>
<dbReference type="SUPFAM" id="SSF48552">
    <property type="entry name" value="Serum albumin-like"/>
    <property type="match status" value="2"/>
</dbReference>
<dbReference type="Ensembl" id="ENSXETT00000099994">
    <property type="protein sequence ID" value="ENSXETP00000091499"/>
    <property type="gene ID" value="ENSXETG00000035205"/>
</dbReference>
<dbReference type="Gene3D" id="1.10.246.10">
    <property type="match status" value="4"/>
</dbReference>
<evidence type="ECO:0000259" key="6">
    <source>
        <dbReference type="PROSITE" id="PS51438"/>
    </source>
</evidence>
<keyword evidence="2" id="KW-0964">Secreted</keyword>
<feature type="domain" description="Albumin" evidence="6">
    <location>
        <begin position="31"/>
        <end position="224"/>
    </location>
</feature>
<accession>A0A6I8SGF5</accession>
<dbReference type="PANTHER" id="PTHR11385">
    <property type="entry name" value="SERUM ALBUMIN-RELATED"/>
    <property type="match status" value="1"/>
</dbReference>
<feature type="domain" description="Albumin" evidence="6">
    <location>
        <begin position="225"/>
        <end position="409"/>
    </location>
</feature>
<sequence>MRHFLLIFYFLFSICSLTVRTNIYTMKGKRCQRNTVEEIKNTGCDLSRSINAAYKYKIIVFYSQRLVFNTLDDVNRLLKQLLVFIASCCLAKPNTECFYSENIIFQGRICEDKISLSKNKQAALCCEQDHLERERCFHNLQNNPPISLPSMGDGISTDEECLAWTANKHGFIESYLHGFARRLTKFTPSLATNVFHSFLLIYMKCCEQSESRLSCFVTEKNVFPENMRTKMRLENTMCLMNKYWENGLRALVFYAKMKPSDPLEKAIDFDNNYMALASQCCMSESLTSECFETWSGVLFAHICSLMENNLQKACCLKNIPERETCLTELAVEESKTLPNVSIDAEQLCRLRQNLQLLRWIVYEYSRRNPQFDVKKNLDSAVRVNGLITYCCATNNPSDCISSISEHFHA</sequence>
<dbReference type="PRINTS" id="PR00802">
    <property type="entry name" value="SERUMALBUMIN"/>
</dbReference>
<dbReference type="InterPro" id="IPR014760">
    <property type="entry name" value="Serum_albumin_N"/>
</dbReference>
<evidence type="ECO:0000256" key="1">
    <source>
        <dbReference type="ARBA" id="ARBA00004613"/>
    </source>
</evidence>
<evidence type="ECO:0000256" key="4">
    <source>
        <dbReference type="ARBA" id="ARBA00023157"/>
    </source>
</evidence>
<feature type="signal peptide" evidence="5">
    <location>
        <begin position="1"/>
        <end position="21"/>
    </location>
</feature>
<keyword evidence="5" id="KW-0732">Signal</keyword>
<dbReference type="InterPro" id="IPR000264">
    <property type="entry name" value="ALB/AFP/VDB"/>
</dbReference>
<keyword evidence="4" id="KW-1015">Disulfide bond</keyword>
<dbReference type="GeneTree" id="ENSGT01010000230120"/>
<proteinExistence type="predicted"/>
<evidence type="ECO:0000256" key="2">
    <source>
        <dbReference type="ARBA" id="ARBA00022525"/>
    </source>
</evidence>
<reference evidence="7" key="2">
    <citation type="submission" date="2020-05" db="UniProtKB">
        <authorList>
            <consortium name="Ensembl"/>
        </authorList>
    </citation>
    <scope>IDENTIFICATION</scope>
</reference>
<comment type="subcellular location">
    <subcellularLocation>
        <location evidence="1">Secreted</location>
    </subcellularLocation>
</comment>
<dbReference type="PROSITE" id="PS51438">
    <property type="entry name" value="ALBUMIN_2"/>
    <property type="match status" value="2"/>
</dbReference>
<dbReference type="PANTHER" id="PTHR11385:SF16">
    <property type="entry name" value="SERUM ALBUMIN"/>
    <property type="match status" value="1"/>
</dbReference>
<dbReference type="Pfam" id="PF00273">
    <property type="entry name" value="Serum_albumin"/>
    <property type="match status" value="2"/>
</dbReference>
<dbReference type="InterPro" id="IPR020858">
    <property type="entry name" value="Serum_albumin-like"/>
</dbReference>
<keyword evidence="3" id="KW-0677">Repeat</keyword>
<dbReference type="Bgee" id="ENSXETG00000035205">
    <property type="expression patterns" value="Expressed in liver and 2 other cell types or tissues"/>
</dbReference>